<gene>
    <name evidence="2" type="ORF">CD33_10810</name>
</gene>
<accession>A0A0A3ILA7</accession>
<dbReference type="RefSeq" id="WP_036200592.1">
    <property type="nucleotide sequence ID" value="NZ_AVCY01000006.1"/>
</dbReference>
<evidence type="ECO:0000259" key="1">
    <source>
        <dbReference type="Pfam" id="PF10026"/>
    </source>
</evidence>
<evidence type="ECO:0000313" key="2">
    <source>
        <dbReference type="EMBL" id="KGR75617.1"/>
    </source>
</evidence>
<protein>
    <recommendedName>
        <fullName evidence="1">DUF2268 domain-containing protein</fullName>
    </recommendedName>
</protein>
<keyword evidence="3" id="KW-1185">Reference proteome</keyword>
<feature type="domain" description="DUF2268" evidence="1">
    <location>
        <begin position="79"/>
        <end position="271"/>
    </location>
</feature>
<dbReference type="Pfam" id="PF10026">
    <property type="entry name" value="DUF2268"/>
    <property type="match status" value="1"/>
</dbReference>
<dbReference type="EMBL" id="JPVO01000050">
    <property type="protein sequence ID" value="KGR75617.1"/>
    <property type="molecule type" value="Genomic_DNA"/>
</dbReference>
<dbReference type="AlphaFoldDB" id="A0A0A3ILA7"/>
<dbReference type="eggNOG" id="COG5504">
    <property type="taxonomic scope" value="Bacteria"/>
</dbReference>
<comment type="caution">
    <text evidence="2">The sequence shown here is derived from an EMBL/GenBank/DDBJ whole genome shotgun (WGS) entry which is preliminary data.</text>
</comment>
<name>A0A0A3ILA7_9BACL</name>
<reference evidence="2 3" key="1">
    <citation type="submission" date="2014-02" db="EMBL/GenBank/DDBJ databases">
        <title>Draft genome sequence of Lysinibacillus sinduriensis JCM 15800.</title>
        <authorList>
            <person name="Zhang F."/>
            <person name="Wang G."/>
            <person name="Zhang L."/>
        </authorList>
    </citation>
    <scope>NUCLEOTIDE SEQUENCE [LARGE SCALE GENOMIC DNA]</scope>
    <source>
        <strain evidence="2 3">JCM 15800</strain>
    </source>
</reference>
<proteinExistence type="predicted"/>
<evidence type="ECO:0000313" key="3">
    <source>
        <dbReference type="Proteomes" id="UP000030408"/>
    </source>
</evidence>
<sequence length="279" mass="32345">MSVVDTKPLLHKLNEMSKQQTEVKIVEMHREVLCEQLRGYFPEASCDEIQEELLWRGIFEPSESNTLENVLKRLEAKRVWNTIQKEYDYLKEKWKGPDVSIFIYPLTKHRPIVDGKEVTKNGVSYNNLLILFVSAELETEELRALFAHEYHHICRLAYLNKSPHEIELLDSLLIEGMAECAVGELYGENLLSPWTKGYSQEECMKVWKNHFVEAIKLKSVDNHFSYLYGNEGEGLPKWIGYCLGYKIVRSYLANGGSSNQEILYKVPSLTILEGSIFKF</sequence>
<dbReference type="OrthoDB" id="2449457at2"/>
<dbReference type="STRING" id="1384057.CD33_10810"/>
<dbReference type="Proteomes" id="UP000030408">
    <property type="component" value="Unassembled WGS sequence"/>
</dbReference>
<organism evidence="2 3">
    <name type="scientific">Ureibacillus sinduriensis BLB-1 = JCM 15800</name>
    <dbReference type="NCBI Taxonomy" id="1384057"/>
    <lineage>
        <taxon>Bacteria</taxon>
        <taxon>Bacillati</taxon>
        <taxon>Bacillota</taxon>
        <taxon>Bacilli</taxon>
        <taxon>Bacillales</taxon>
        <taxon>Caryophanaceae</taxon>
        <taxon>Ureibacillus</taxon>
    </lineage>
</organism>
<dbReference type="InterPro" id="IPR018728">
    <property type="entry name" value="DUF2268"/>
</dbReference>